<dbReference type="Ensembl" id="ENSSPUT00000001266.1">
    <property type="protein sequence ID" value="ENSSPUP00000001197.1"/>
    <property type="gene ID" value="ENSSPUG00000000958.1"/>
</dbReference>
<keyword evidence="2" id="KW-0689">Ribosomal protein</keyword>
<dbReference type="Proteomes" id="UP000694392">
    <property type="component" value="Unplaced"/>
</dbReference>
<name>A0A8D0G833_SPHPU</name>
<organism evidence="4 5">
    <name type="scientific">Sphenodon punctatus</name>
    <name type="common">Tuatara</name>
    <name type="synonym">Hatteria punctata</name>
    <dbReference type="NCBI Taxonomy" id="8508"/>
    <lineage>
        <taxon>Eukaryota</taxon>
        <taxon>Metazoa</taxon>
        <taxon>Chordata</taxon>
        <taxon>Craniata</taxon>
        <taxon>Vertebrata</taxon>
        <taxon>Euteleostomi</taxon>
        <taxon>Lepidosauria</taxon>
        <taxon>Sphenodontia</taxon>
        <taxon>Sphenodontidae</taxon>
        <taxon>Sphenodon</taxon>
    </lineage>
</organism>
<sequence>MLPRLTCNAGRECWGLSPAATGAGLGGCGAMIRAGLQLLGRGPVARVLSGLTSNSGIPANVADAASQVVKAPAEVPSLPILRQCSVAVPRHRTPVQAWVESLQQYDNLPVGLTDLHPDVFAVMPR</sequence>
<dbReference type="GO" id="GO:1990904">
    <property type="term" value="C:ribonucleoprotein complex"/>
    <property type="evidence" value="ECO:0007669"/>
    <property type="project" value="UniProtKB-KW"/>
</dbReference>
<protein>
    <submittedName>
        <fullName evidence="4">Uncharacterized protein</fullName>
    </submittedName>
</protein>
<dbReference type="GO" id="GO:0005840">
    <property type="term" value="C:ribosome"/>
    <property type="evidence" value="ECO:0007669"/>
    <property type="project" value="UniProtKB-KW"/>
</dbReference>
<dbReference type="Gene3D" id="3.40.1370.10">
    <property type="match status" value="1"/>
</dbReference>
<dbReference type="AlphaFoldDB" id="A0A8D0G833"/>
<dbReference type="GeneTree" id="ENSGT00950000185283"/>
<dbReference type="PROSITE" id="PS51257">
    <property type="entry name" value="PROKAR_LIPOPROTEIN"/>
    <property type="match status" value="1"/>
</dbReference>
<dbReference type="InterPro" id="IPR023574">
    <property type="entry name" value="Ribosomal_uL4_dom_sf"/>
</dbReference>
<reference evidence="4" key="2">
    <citation type="submission" date="2025-09" db="UniProtKB">
        <authorList>
            <consortium name="Ensembl"/>
        </authorList>
    </citation>
    <scope>IDENTIFICATION</scope>
</reference>
<keyword evidence="5" id="KW-1185">Reference proteome</keyword>
<dbReference type="GO" id="GO:0003735">
    <property type="term" value="F:structural constituent of ribosome"/>
    <property type="evidence" value="ECO:0007669"/>
    <property type="project" value="InterPro"/>
</dbReference>
<accession>A0A8D0G833</accession>
<evidence type="ECO:0000256" key="1">
    <source>
        <dbReference type="ARBA" id="ARBA00010528"/>
    </source>
</evidence>
<evidence type="ECO:0000313" key="4">
    <source>
        <dbReference type="Ensembl" id="ENSSPUP00000001197.1"/>
    </source>
</evidence>
<evidence type="ECO:0000256" key="3">
    <source>
        <dbReference type="ARBA" id="ARBA00023274"/>
    </source>
</evidence>
<proteinExistence type="inferred from homology"/>
<evidence type="ECO:0000256" key="2">
    <source>
        <dbReference type="ARBA" id="ARBA00022980"/>
    </source>
</evidence>
<dbReference type="GO" id="GO:0006412">
    <property type="term" value="P:translation"/>
    <property type="evidence" value="ECO:0007669"/>
    <property type="project" value="InterPro"/>
</dbReference>
<keyword evidence="3" id="KW-0687">Ribonucleoprotein</keyword>
<comment type="similarity">
    <text evidence="1">Belongs to the universal ribosomal protein uL4 family.</text>
</comment>
<reference evidence="4" key="1">
    <citation type="submission" date="2025-08" db="UniProtKB">
        <authorList>
            <consortium name="Ensembl"/>
        </authorList>
    </citation>
    <scope>IDENTIFICATION</scope>
</reference>
<evidence type="ECO:0000313" key="5">
    <source>
        <dbReference type="Proteomes" id="UP000694392"/>
    </source>
</evidence>